<sequence length="289" mass="32701">MPAYSRPATGAPAVEQLSREFPKHPPTTAIIGSSQTTYLHRHFNPYDKATPAFRTIRGVSAFDIESELVNIPRSVTTLVFHVGTSELEMYGPDESLRRLRRLVNNTPRTLQKLQRLIILDARHSNETIKAYCRKLSKVSYVHREFDQLPPRCFLPRMAFLENSAHSVAETSKLPRGGRLNLALPPMYDHYKKISLEHYMHLTSRPTRRQRQQHNTTPKGEACRTTEPRPSTADTNTITANQHGHTAPNASQELGDRTFPATSKACRTHLQPADPSNAIPTPKRRLTSKL</sequence>
<comment type="caution">
    <text evidence="2">The sequence shown here is derived from an EMBL/GenBank/DDBJ whole genome shotgun (WGS) entry which is preliminary data.</text>
</comment>
<reference evidence="2" key="2">
    <citation type="submission" date="2021-09" db="EMBL/GenBank/DDBJ databases">
        <authorList>
            <person name="Jia N."/>
            <person name="Wang J."/>
            <person name="Shi W."/>
            <person name="Du L."/>
            <person name="Sun Y."/>
            <person name="Zhan W."/>
            <person name="Jiang J."/>
            <person name="Wang Q."/>
            <person name="Zhang B."/>
            <person name="Ji P."/>
            <person name="Sakyi L.B."/>
            <person name="Cui X."/>
            <person name="Yuan T."/>
            <person name="Jiang B."/>
            <person name="Yang W."/>
            <person name="Lam T.T.-Y."/>
            <person name="Chang Q."/>
            <person name="Ding S."/>
            <person name="Wang X."/>
            <person name="Zhu J."/>
            <person name="Ruan X."/>
            <person name="Zhao L."/>
            <person name="Wei J."/>
            <person name="Que T."/>
            <person name="Du C."/>
            <person name="Cheng J."/>
            <person name="Dai P."/>
            <person name="Han X."/>
            <person name="Huang E."/>
            <person name="Gao Y."/>
            <person name="Liu J."/>
            <person name="Shao H."/>
            <person name="Ye R."/>
            <person name="Li L."/>
            <person name="Wei W."/>
            <person name="Wang X."/>
            <person name="Wang C."/>
            <person name="Huo Q."/>
            <person name="Li W."/>
            <person name="Guo W."/>
            <person name="Chen H."/>
            <person name="Chen S."/>
            <person name="Zhou L."/>
            <person name="Zhou L."/>
            <person name="Ni X."/>
            <person name="Tian J."/>
            <person name="Zhou Y."/>
            <person name="Sheng Y."/>
            <person name="Liu T."/>
            <person name="Pan Y."/>
            <person name="Xia L."/>
            <person name="Li J."/>
            <person name="Zhao F."/>
            <person name="Cao W."/>
        </authorList>
    </citation>
    <scope>NUCLEOTIDE SEQUENCE</scope>
    <source>
        <strain evidence="2">Rsan-2018</strain>
        <tissue evidence="2">Larvae</tissue>
    </source>
</reference>
<gene>
    <name evidence="2" type="ORF">HPB52_019782</name>
</gene>
<accession>A0A9D4SV17</accession>
<feature type="region of interest" description="Disordered" evidence="1">
    <location>
        <begin position="203"/>
        <end position="255"/>
    </location>
</feature>
<feature type="compositionally biased region" description="Polar residues" evidence="1">
    <location>
        <begin position="227"/>
        <end position="251"/>
    </location>
</feature>
<evidence type="ECO:0000256" key="1">
    <source>
        <dbReference type="SAM" id="MobiDB-lite"/>
    </source>
</evidence>
<protein>
    <submittedName>
        <fullName evidence="2">Uncharacterized protein</fullName>
    </submittedName>
</protein>
<dbReference type="EMBL" id="JABSTV010001252">
    <property type="protein sequence ID" value="KAH7948242.1"/>
    <property type="molecule type" value="Genomic_DNA"/>
</dbReference>
<evidence type="ECO:0000313" key="3">
    <source>
        <dbReference type="Proteomes" id="UP000821837"/>
    </source>
</evidence>
<dbReference type="Proteomes" id="UP000821837">
    <property type="component" value="Chromosome 6"/>
</dbReference>
<name>A0A9D4SV17_RHISA</name>
<proteinExistence type="predicted"/>
<dbReference type="AlphaFoldDB" id="A0A9D4SV17"/>
<evidence type="ECO:0000313" key="2">
    <source>
        <dbReference type="EMBL" id="KAH7948242.1"/>
    </source>
</evidence>
<keyword evidence="3" id="KW-1185">Reference proteome</keyword>
<feature type="region of interest" description="Disordered" evidence="1">
    <location>
        <begin position="267"/>
        <end position="289"/>
    </location>
</feature>
<organism evidence="2 3">
    <name type="scientific">Rhipicephalus sanguineus</name>
    <name type="common">Brown dog tick</name>
    <name type="synonym">Ixodes sanguineus</name>
    <dbReference type="NCBI Taxonomy" id="34632"/>
    <lineage>
        <taxon>Eukaryota</taxon>
        <taxon>Metazoa</taxon>
        <taxon>Ecdysozoa</taxon>
        <taxon>Arthropoda</taxon>
        <taxon>Chelicerata</taxon>
        <taxon>Arachnida</taxon>
        <taxon>Acari</taxon>
        <taxon>Parasitiformes</taxon>
        <taxon>Ixodida</taxon>
        <taxon>Ixodoidea</taxon>
        <taxon>Ixodidae</taxon>
        <taxon>Rhipicephalinae</taxon>
        <taxon>Rhipicephalus</taxon>
        <taxon>Rhipicephalus</taxon>
    </lineage>
</organism>
<reference evidence="2" key="1">
    <citation type="journal article" date="2020" name="Cell">
        <title>Large-Scale Comparative Analyses of Tick Genomes Elucidate Their Genetic Diversity and Vector Capacities.</title>
        <authorList>
            <consortium name="Tick Genome and Microbiome Consortium (TIGMIC)"/>
            <person name="Jia N."/>
            <person name="Wang J."/>
            <person name="Shi W."/>
            <person name="Du L."/>
            <person name="Sun Y."/>
            <person name="Zhan W."/>
            <person name="Jiang J.F."/>
            <person name="Wang Q."/>
            <person name="Zhang B."/>
            <person name="Ji P."/>
            <person name="Bell-Sakyi L."/>
            <person name="Cui X.M."/>
            <person name="Yuan T.T."/>
            <person name="Jiang B.G."/>
            <person name="Yang W.F."/>
            <person name="Lam T.T."/>
            <person name="Chang Q.C."/>
            <person name="Ding S.J."/>
            <person name="Wang X.J."/>
            <person name="Zhu J.G."/>
            <person name="Ruan X.D."/>
            <person name="Zhao L."/>
            <person name="Wei J.T."/>
            <person name="Ye R.Z."/>
            <person name="Que T.C."/>
            <person name="Du C.H."/>
            <person name="Zhou Y.H."/>
            <person name="Cheng J.X."/>
            <person name="Dai P.F."/>
            <person name="Guo W.B."/>
            <person name="Han X.H."/>
            <person name="Huang E.J."/>
            <person name="Li L.F."/>
            <person name="Wei W."/>
            <person name="Gao Y.C."/>
            <person name="Liu J.Z."/>
            <person name="Shao H.Z."/>
            <person name="Wang X."/>
            <person name="Wang C.C."/>
            <person name="Yang T.C."/>
            <person name="Huo Q.B."/>
            <person name="Li W."/>
            <person name="Chen H.Y."/>
            <person name="Chen S.E."/>
            <person name="Zhou L.G."/>
            <person name="Ni X.B."/>
            <person name="Tian J.H."/>
            <person name="Sheng Y."/>
            <person name="Liu T."/>
            <person name="Pan Y.S."/>
            <person name="Xia L.Y."/>
            <person name="Li J."/>
            <person name="Zhao F."/>
            <person name="Cao W.C."/>
        </authorList>
    </citation>
    <scope>NUCLEOTIDE SEQUENCE</scope>
    <source>
        <strain evidence="2">Rsan-2018</strain>
    </source>
</reference>